<dbReference type="AlphaFoldDB" id="A0A0C7R5P8"/>
<evidence type="ECO:0000313" key="2">
    <source>
        <dbReference type="Proteomes" id="UP000049127"/>
    </source>
</evidence>
<organism evidence="1 2">
    <name type="scientific">Paraclostridium sordellii</name>
    <name type="common">Clostridium sordellii</name>
    <dbReference type="NCBI Taxonomy" id="1505"/>
    <lineage>
        <taxon>Bacteria</taxon>
        <taxon>Bacillati</taxon>
        <taxon>Bacillota</taxon>
        <taxon>Clostridia</taxon>
        <taxon>Peptostreptococcales</taxon>
        <taxon>Peptostreptococcaceae</taxon>
        <taxon>Paraclostridium</taxon>
    </lineage>
</organism>
<gene>
    <name evidence="1" type="primary">grdX_2</name>
    <name evidence="1" type="ORF">R28058_23011</name>
</gene>
<dbReference type="NCBIfam" id="NF038093">
    <property type="entry name" value="GrdX"/>
    <property type="match status" value="1"/>
</dbReference>
<protein>
    <submittedName>
        <fullName evidence="1">Glycine reductase complex component</fullName>
    </submittedName>
</protein>
<dbReference type="Proteomes" id="UP000049127">
    <property type="component" value="Unassembled WGS sequence"/>
</dbReference>
<accession>A0A0C7R5P8</accession>
<proteinExistence type="predicted"/>
<dbReference type="InterPro" id="IPR047735">
    <property type="entry name" value="GrdX-like"/>
</dbReference>
<reference evidence="1 2" key="1">
    <citation type="submission" date="2015-01" db="EMBL/GenBank/DDBJ databases">
        <authorList>
            <person name="Aslett A.Martin."/>
            <person name="De Silva Nishadi"/>
        </authorList>
    </citation>
    <scope>NUCLEOTIDE SEQUENCE [LARGE SCALE GENOMIC DNA]</scope>
    <source>
        <strain evidence="1 2">R28058</strain>
    </source>
</reference>
<dbReference type="EMBL" id="CEKZ01000014">
    <property type="protein sequence ID" value="CEQ04583.1"/>
    <property type="molecule type" value="Genomic_DNA"/>
</dbReference>
<dbReference type="OrthoDB" id="9815289at2"/>
<sequence length="123" mass="14317">MLIITNNPIIEENVRNIEIKTLDTDYIGTLKHCRDLVHKGYELLSHPLYGSVKPNETPYRTVIIKKGKSLDTNSLNLIEDAIETAEKFKNNKATPLWTERVLDDFRVIDFDIIRNTIQRMQYA</sequence>
<evidence type="ECO:0000313" key="1">
    <source>
        <dbReference type="EMBL" id="CEQ04583.1"/>
    </source>
</evidence>
<dbReference type="RefSeq" id="WP_055342703.1">
    <property type="nucleotide sequence ID" value="NZ_CEKZ01000014.1"/>
</dbReference>
<name>A0A0C7R5P8_PARSO</name>